<dbReference type="GO" id="GO:0016787">
    <property type="term" value="F:hydrolase activity"/>
    <property type="evidence" value="ECO:0007669"/>
    <property type="project" value="UniProtKB-KW"/>
</dbReference>
<dbReference type="PANTHER" id="PTHR46623">
    <property type="entry name" value="CARBOXYMETHYLENEBUTENOLIDASE-RELATED"/>
    <property type="match status" value="1"/>
</dbReference>
<dbReference type="SUPFAM" id="SSF53474">
    <property type="entry name" value="alpha/beta-Hydrolases"/>
    <property type="match status" value="1"/>
</dbReference>
<gene>
    <name evidence="2" type="ORF">HKN21_13085</name>
</gene>
<protein>
    <submittedName>
        <fullName evidence="2">Dienelactone hydrolase family protein</fullName>
    </submittedName>
</protein>
<keyword evidence="2" id="KW-0378">Hydrolase</keyword>
<evidence type="ECO:0000313" key="3">
    <source>
        <dbReference type="Proteomes" id="UP000547674"/>
    </source>
</evidence>
<proteinExistence type="predicted"/>
<dbReference type="AlphaFoldDB" id="A0A7Y2EAS4"/>
<sequence length="225" mass="24363">MAGTHVEFPSNGGTSQGYLAIPTGETGIGVLVLQEWWGLVPHIEDVCDRFAEAGFVALAPDMYHGEKTTSPDDAGKLMMALNIEQAEKDLRGATQFLVNHDRTAGDRIGTVGFCMGGQLSLFAATKNPSVGACVNFYGIHPNVKPDFSNLQGPVLGFFGSRDPMVTPDVTAALEASIKQAGKEVAFHTYDADHAFFNDTRPDVYAADAARDAWNRMITFYRENLN</sequence>
<dbReference type="InterPro" id="IPR002925">
    <property type="entry name" value="Dienelactn_hydro"/>
</dbReference>
<dbReference type="Proteomes" id="UP000547674">
    <property type="component" value="Unassembled WGS sequence"/>
</dbReference>
<dbReference type="PANTHER" id="PTHR46623:SF6">
    <property type="entry name" value="ALPHA_BETA-HYDROLASES SUPERFAMILY PROTEIN"/>
    <property type="match status" value="1"/>
</dbReference>
<reference evidence="2 3" key="1">
    <citation type="submission" date="2020-03" db="EMBL/GenBank/DDBJ databases">
        <title>Metabolic flexibility allows generalist bacteria to become dominant in a frequently disturbed ecosystem.</title>
        <authorList>
            <person name="Chen Y.-J."/>
            <person name="Leung P.M."/>
            <person name="Bay S.K."/>
            <person name="Hugenholtz P."/>
            <person name="Kessler A.J."/>
            <person name="Shelley G."/>
            <person name="Waite D.W."/>
            <person name="Cook P.L."/>
            <person name="Greening C."/>
        </authorList>
    </citation>
    <scope>NUCLEOTIDE SEQUENCE [LARGE SCALE GENOMIC DNA]</scope>
    <source>
        <strain evidence="2">SS_bin_28</strain>
    </source>
</reference>
<accession>A0A7Y2EAS4</accession>
<organism evidence="2 3">
    <name type="scientific">Eiseniibacteriota bacterium</name>
    <dbReference type="NCBI Taxonomy" id="2212470"/>
    <lineage>
        <taxon>Bacteria</taxon>
        <taxon>Candidatus Eiseniibacteriota</taxon>
    </lineage>
</organism>
<dbReference type="EMBL" id="JABDJR010000525">
    <property type="protein sequence ID" value="NNF07690.1"/>
    <property type="molecule type" value="Genomic_DNA"/>
</dbReference>
<evidence type="ECO:0000313" key="2">
    <source>
        <dbReference type="EMBL" id="NNF07690.1"/>
    </source>
</evidence>
<dbReference type="Gene3D" id="3.40.50.1820">
    <property type="entry name" value="alpha/beta hydrolase"/>
    <property type="match status" value="1"/>
</dbReference>
<comment type="caution">
    <text evidence="2">The sequence shown here is derived from an EMBL/GenBank/DDBJ whole genome shotgun (WGS) entry which is preliminary data.</text>
</comment>
<dbReference type="InterPro" id="IPR029058">
    <property type="entry name" value="AB_hydrolase_fold"/>
</dbReference>
<feature type="domain" description="Dienelactone hydrolase" evidence="1">
    <location>
        <begin position="16"/>
        <end position="222"/>
    </location>
</feature>
<dbReference type="InterPro" id="IPR051049">
    <property type="entry name" value="Dienelactone_hydrolase-like"/>
</dbReference>
<evidence type="ECO:0000259" key="1">
    <source>
        <dbReference type="Pfam" id="PF01738"/>
    </source>
</evidence>
<name>A0A7Y2EAS4_UNCEI</name>
<dbReference type="Pfam" id="PF01738">
    <property type="entry name" value="DLH"/>
    <property type="match status" value="1"/>
</dbReference>